<dbReference type="InterPro" id="IPR025433">
    <property type="entry name" value="DUF4168"/>
</dbReference>
<accession>A0A1L7I896</accession>
<dbReference type="STRING" id="1229726.GRFL_2601"/>
<keyword evidence="4" id="KW-1185">Reference proteome</keyword>
<organism evidence="3 4">
    <name type="scientific">Christiangramia flava JLT2011</name>
    <dbReference type="NCBI Taxonomy" id="1229726"/>
    <lineage>
        <taxon>Bacteria</taxon>
        <taxon>Pseudomonadati</taxon>
        <taxon>Bacteroidota</taxon>
        <taxon>Flavobacteriia</taxon>
        <taxon>Flavobacteriales</taxon>
        <taxon>Flavobacteriaceae</taxon>
        <taxon>Christiangramia</taxon>
    </lineage>
</organism>
<evidence type="ECO:0000256" key="2">
    <source>
        <dbReference type="SAM" id="SignalP"/>
    </source>
</evidence>
<keyword evidence="2" id="KW-0732">Signal</keyword>
<feature type="compositionally biased region" description="Basic and acidic residues" evidence="1">
    <location>
        <begin position="88"/>
        <end position="103"/>
    </location>
</feature>
<evidence type="ECO:0000313" key="3">
    <source>
        <dbReference type="EMBL" id="APU69325.1"/>
    </source>
</evidence>
<dbReference type="Proteomes" id="UP000186230">
    <property type="component" value="Chromosome"/>
</dbReference>
<dbReference type="AlphaFoldDB" id="A0A1L7I896"/>
<proteinExistence type="predicted"/>
<protein>
    <submittedName>
        <fullName evidence="3">Uncharacterized protein</fullName>
    </submittedName>
</protein>
<dbReference type="KEGG" id="gfl:GRFL_2601"/>
<evidence type="ECO:0000256" key="1">
    <source>
        <dbReference type="SAM" id="MobiDB-lite"/>
    </source>
</evidence>
<feature type="signal peptide" evidence="2">
    <location>
        <begin position="1"/>
        <end position="23"/>
    </location>
</feature>
<feature type="region of interest" description="Disordered" evidence="1">
    <location>
        <begin position="82"/>
        <end position="103"/>
    </location>
</feature>
<reference evidence="3 4" key="1">
    <citation type="submission" date="2016-07" db="EMBL/GenBank/DDBJ databases">
        <title>Multi-omics approach to identify versatile polysaccharide utilization systems of a marine flavobacterium Gramella flava.</title>
        <authorList>
            <person name="Tang K."/>
        </authorList>
    </citation>
    <scope>NUCLEOTIDE SEQUENCE [LARGE SCALE GENOMIC DNA]</scope>
    <source>
        <strain evidence="3 4">JLT2011</strain>
    </source>
</reference>
<feature type="chain" id="PRO_5044005592" evidence="2">
    <location>
        <begin position="24"/>
        <end position="157"/>
    </location>
</feature>
<gene>
    <name evidence="3" type="ORF">GRFL_2601</name>
</gene>
<dbReference type="Pfam" id="PF13767">
    <property type="entry name" value="DUF4168"/>
    <property type="match status" value="1"/>
</dbReference>
<name>A0A1L7I896_9FLAO</name>
<dbReference type="EMBL" id="CP016359">
    <property type="protein sequence ID" value="APU69325.1"/>
    <property type="molecule type" value="Genomic_DNA"/>
</dbReference>
<evidence type="ECO:0000313" key="4">
    <source>
        <dbReference type="Proteomes" id="UP000186230"/>
    </source>
</evidence>
<sequence length="157" mass="18185">MRMKSVISSLLITLAIGTATVQAQNSPIAAPQQQKVEVSDAELEKFAEVFQQMRMVNQEAQKEMMQVVQEEGFELQRFNEIHQASMDPNKEIETTPEEDKKHQKVVKELESMQPKFQKEMEEVIANSDISMQRYQQLAMALRTDPELQKRLQEIMQS</sequence>